<accession>V2XXC3</accession>
<evidence type="ECO:0000256" key="9">
    <source>
        <dbReference type="ARBA" id="ARBA00068798"/>
    </source>
</evidence>
<evidence type="ECO:0000313" key="11">
    <source>
        <dbReference type="EMBL" id="ESK84059.1"/>
    </source>
</evidence>
<keyword evidence="6" id="KW-0648">Protein biosynthesis</keyword>
<evidence type="ECO:0000256" key="3">
    <source>
        <dbReference type="ARBA" id="ARBA00022598"/>
    </source>
</evidence>
<dbReference type="PANTHER" id="PTHR22594:SF34">
    <property type="entry name" value="ASPARAGINE--TRNA LIGASE, MITOCHONDRIAL-RELATED"/>
    <property type="match status" value="1"/>
</dbReference>
<dbReference type="EMBL" id="AWSO01001375">
    <property type="protein sequence ID" value="ESK84059.1"/>
    <property type="molecule type" value="Genomic_DNA"/>
</dbReference>
<name>V2XXC3_MONRO</name>
<dbReference type="STRING" id="1381753.V2XXC3"/>
<dbReference type="InterPro" id="IPR006195">
    <property type="entry name" value="aa-tRNA-synth_II"/>
</dbReference>
<dbReference type="FunFam" id="3.30.930.10:FF:000016">
    <property type="entry name" value="Asparagine--tRNA ligase"/>
    <property type="match status" value="1"/>
</dbReference>
<keyword evidence="3" id="KW-0436">Ligase</keyword>
<dbReference type="InterPro" id="IPR002312">
    <property type="entry name" value="Asp/Asn-tRNA-synth_IIb"/>
</dbReference>
<evidence type="ECO:0000259" key="10">
    <source>
        <dbReference type="PROSITE" id="PS50862"/>
    </source>
</evidence>
<evidence type="ECO:0000256" key="5">
    <source>
        <dbReference type="ARBA" id="ARBA00022840"/>
    </source>
</evidence>
<dbReference type="GO" id="GO:0006421">
    <property type="term" value="P:asparaginyl-tRNA aminoacylation"/>
    <property type="evidence" value="ECO:0007669"/>
    <property type="project" value="InterPro"/>
</dbReference>
<dbReference type="KEGG" id="mrr:Moror_11475"/>
<dbReference type="Pfam" id="PF00152">
    <property type="entry name" value="tRNA-synt_2"/>
    <property type="match status" value="1"/>
</dbReference>
<proteinExistence type="inferred from homology"/>
<dbReference type="Pfam" id="PF01336">
    <property type="entry name" value="tRNA_anti-codon"/>
    <property type="match status" value="1"/>
</dbReference>
<gene>
    <name evidence="11" type="ORF">Moror_11475</name>
</gene>
<keyword evidence="5" id="KW-0067">ATP-binding</keyword>
<dbReference type="Gene3D" id="2.40.50.140">
    <property type="entry name" value="Nucleic acid-binding proteins"/>
    <property type="match status" value="1"/>
</dbReference>
<feature type="domain" description="Aminoacyl-transfer RNA synthetases class-II family profile" evidence="10">
    <location>
        <begin position="144"/>
        <end position="470"/>
    </location>
</feature>
<comment type="similarity">
    <text evidence="1">Belongs to the class-II aminoacyl-tRNA synthetase family.</text>
</comment>
<reference evidence="11 12" key="1">
    <citation type="journal article" date="2014" name="BMC Genomics">
        <title>Genome and secretome analysis of the hemibiotrophic fungal pathogen, Moniliophthora roreri, which causes frosty pod rot disease of cacao: mechanisms of the biotrophic and necrotrophic phases.</title>
        <authorList>
            <person name="Meinhardt L.W."/>
            <person name="Costa G.G.L."/>
            <person name="Thomazella D.P.T."/>
            <person name="Teixeira P.J.P.L."/>
            <person name="Carazzolle M.F."/>
            <person name="Schuster S.C."/>
            <person name="Carlson J.E."/>
            <person name="Guiltinan M.J."/>
            <person name="Mieczkowski P."/>
            <person name="Farmer A."/>
            <person name="Ramaraj T."/>
            <person name="Crozier J."/>
            <person name="Davis R.E."/>
            <person name="Shao J."/>
            <person name="Melnick R.L."/>
            <person name="Pereira G.A.G."/>
            <person name="Bailey B.A."/>
        </authorList>
    </citation>
    <scope>NUCLEOTIDE SEQUENCE [LARGE SCALE GENOMIC DNA]</scope>
    <source>
        <strain evidence="11 12">MCA 2997</strain>
    </source>
</reference>
<dbReference type="InterPro" id="IPR045864">
    <property type="entry name" value="aa-tRNA-synth_II/BPL/LPL"/>
</dbReference>
<dbReference type="InterPro" id="IPR004365">
    <property type="entry name" value="NA-bd_OB_tRNA"/>
</dbReference>
<dbReference type="GO" id="GO:0004816">
    <property type="term" value="F:asparagine-tRNA ligase activity"/>
    <property type="evidence" value="ECO:0007669"/>
    <property type="project" value="UniProtKB-EC"/>
</dbReference>
<dbReference type="GO" id="GO:0003676">
    <property type="term" value="F:nucleic acid binding"/>
    <property type="evidence" value="ECO:0007669"/>
    <property type="project" value="InterPro"/>
</dbReference>
<evidence type="ECO:0000256" key="4">
    <source>
        <dbReference type="ARBA" id="ARBA00022741"/>
    </source>
</evidence>
<keyword evidence="4" id="KW-0547">Nucleotide-binding</keyword>
<dbReference type="Gene3D" id="3.30.930.10">
    <property type="entry name" value="Bira Bifunctional Protein, Domain 2"/>
    <property type="match status" value="1"/>
</dbReference>
<dbReference type="OrthoDB" id="1931232at2759"/>
<dbReference type="CDD" id="cd04318">
    <property type="entry name" value="EcAsnRS_like_N"/>
    <property type="match status" value="1"/>
</dbReference>
<dbReference type="HOGENOM" id="CLU_004553_2_0_1"/>
<dbReference type="PROSITE" id="PS50862">
    <property type="entry name" value="AA_TRNA_LIGASE_II"/>
    <property type="match status" value="1"/>
</dbReference>
<dbReference type="AlphaFoldDB" id="V2XXC3"/>
<evidence type="ECO:0000256" key="8">
    <source>
        <dbReference type="ARBA" id="ARBA00029886"/>
    </source>
</evidence>
<organism evidence="11 12">
    <name type="scientific">Moniliophthora roreri (strain MCA 2997)</name>
    <name type="common">Cocoa frosty pod rot fungus</name>
    <name type="synonym">Crinipellis roreri</name>
    <dbReference type="NCBI Taxonomy" id="1381753"/>
    <lineage>
        <taxon>Eukaryota</taxon>
        <taxon>Fungi</taxon>
        <taxon>Dikarya</taxon>
        <taxon>Basidiomycota</taxon>
        <taxon>Agaricomycotina</taxon>
        <taxon>Agaricomycetes</taxon>
        <taxon>Agaricomycetidae</taxon>
        <taxon>Agaricales</taxon>
        <taxon>Marasmiineae</taxon>
        <taxon>Marasmiaceae</taxon>
        <taxon>Moniliophthora</taxon>
    </lineage>
</organism>
<evidence type="ECO:0000256" key="2">
    <source>
        <dbReference type="ARBA" id="ARBA00012816"/>
    </source>
</evidence>
<keyword evidence="7" id="KW-0030">Aminoacyl-tRNA synthetase</keyword>
<dbReference type="InterPro" id="IPR004364">
    <property type="entry name" value="Aa-tRNA-synt_II"/>
</dbReference>
<dbReference type="PRINTS" id="PR01042">
    <property type="entry name" value="TRNASYNTHASP"/>
</dbReference>
<dbReference type="GO" id="GO:0005524">
    <property type="term" value="F:ATP binding"/>
    <property type="evidence" value="ECO:0007669"/>
    <property type="project" value="UniProtKB-KW"/>
</dbReference>
<dbReference type="PANTHER" id="PTHR22594">
    <property type="entry name" value="ASPARTYL/LYSYL-TRNA SYNTHETASE"/>
    <property type="match status" value="1"/>
</dbReference>
<dbReference type="EC" id="6.1.1.22" evidence="2"/>
<protein>
    <recommendedName>
        <fullName evidence="9">Asparagine--tRNA ligase, mitochondrial</fullName>
        <ecNumber evidence="2">6.1.1.22</ecNumber>
    </recommendedName>
    <alternativeName>
        <fullName evidence="8">Asparaginyl-tRNA synthetase</fullName>
    </alternativeName>
</protein>
<evidence type="ECO:0000313" key="12">
    <source>
        <dbReference type="Proteomes" id="UP000017559"/>
    </source>
</evidence>
<sequence>MLATSIRRSILAPTIRQLLSSPTLPSNEATVTGFIKSIRRQKRVSFAVVSDGSNAKGLQAVFLGESGQAVLTELTNGASVRITGKLSKSLGAGQEHELVVSNAQVIGTCDSEIYPIQKQSLSTEFLRDNVHLRARTSNIGAMVRLRAALQRELHSWFDKNDFIHIHTPILTSNDAEGAGETFRITTARETPEKTLGSSNTQQKHEPSHFFNAPAHLTVSAQLHLEAFQHAISRVWTLSPAFRAERSDTSRHLAEFWMLEAEWSDTDARGVRGICAVVEDMLRGIIGGVLEKRKEDLHVLKSDTQTQTQTLEKAVSNSTPWPILTYTQAITSLSQYYDSKPFAFTFKPEWGKGLQSEHERWLAKDGPVFVVDYPAALKPFYMRVNDEGETVACFDLLIPGVGELVGGSVREEREDVLRRRMNECGLDAEGAYKWYLDLRRYGGAPHVGFGMGFERLISWVGGIDNVKECVPVPRWAGRMLL</sequence>
<dbReference type="SUPFAM" id="SSF55681">
    <property type="entry name" value="Class II aaRS and biotin synthetases"/>
    <property type="match status" value="1"/>
</dbReference>
<dbReference type="NCBIfam" id="NF003037">
    <property type="entry name" value="PRK03932.1"/>
    <property type="match status" value="1"/>
</dbReference>
<keyword evidence="12" id="KW-1185">Reference proteome</keyword>
<dbReference type="NCBIfam" id="TIGR00457">
    <property type="entry name" value="asnS"/>
    <property type="match status" value="1"/>
</dbReference>
<comment type="caution">
    <text evidence="11">The sequence shown here is derived from an EMBL/GenBank/DDBJ whole genome shotgun (WGS) entry which is preliminary data.</text>
</comment>
<evidence type="ECO:0000256" key="6">
    <source>
        <dbReference type="ARBA" id="ARBA00022917"/>
    </source>
</evidence>
<dbReference type="Proteomes" id="UP000017559">
    <property type="component" value="Unassembled WGS sequence"/>
</dbReference>
<dbReference type="InterPro" id="IPR012340">
    <property type="entry name" value="NA-bd_OB-fold"/>
</dbReference>
<dbReference type="GO" id="GO:0005739">
    <property type="term" value="C:mitochondrion"/>
    <property type="evidence" value="ECO:0007669"/>
    <property type="project" value="TreeGrafter"/>
</dbReference>
<dbReference type="InterPro" id="IPR004522">
    <property type="entry name" value="Asn-tRNA-ligase"/>
</dbReference>
<evidence type="ECO:0000256" key="7">
    <source>
        <dbReference type="ARBA" id="ARBA00023146"/>
    </source>
</evidence>
<evidence type="ECO:0000256" key="1">
    <source>
        <dbReference type="ARBA" id="ARBA00008226"/>
    </source>
</evidence>
<dbReference type="SUPFAM" id="SSF50249">
    <property type="entry name" value="Nucleic acid-binding proteins"/>
    <property type="match status" value="1"/>
</dbReference>